<dbReference type="Proteomes" id="UP000318528">
    <property type="component" value="Unassembled WGS sequence"/>
</dbReference>
<dbReference type="InterPro" id="IPR002104">
    <property type="entry name" value="Integrase_catalytic"/>
</dbReference>
<evidence type="ECO:0000313" key="5">
    <source>
        <dbReference type="EMBL" id="TRX04869.1"/>
    </source>
</evidence>
<comment type="caution">
    <text evidence="5">The sequence shown here is derived from an EMBL/GenBank/DDBJ whole genome shotgun (WGS) entry which is preliminary data.</text>
</comment>
<sequence>QELLENINEEHIKNYSNYLQNRPNQRRQGKLSESYIHSQQHSIKGFFDYLERIDQIKQNPFTLKLKSPKHQQRIVLTQSEIKTLYKTAQTLEETIILHLCYGCGLRRSEVLNLNTKDIDLEKKLLYVRKGKNKKRRVMPLTESIIEDFRMYILETEDYNNDSFLINKKGNRMSGDTIYRIFKTLLKRTKNIEPNNYCLHSLRHSIATHLLENDMSVEMVRDFLGHSQLVTTQLYTRINLLKNESER</sequence>
<dbReference type="EMBL" id="VJZN01000022">
    <property type="protein sequence ID" value="TRX04869.1"/>
    <property type="molecule type" value="Genomic_DNA"/>
</dbReference>
<feature type="non-terminal residue" evidence="5">
    <location>
        <position position="1"/>
    </location>
</feature>
<dbReference type="RefSeq" id="WP_143388154.1">
    <property type="nucleotide sequence ID" value="NZ_VJZM01000024.1"/>
</dbReference>
<reference evidence="5 6" key="1">
    <citation type="submission" date="2019-07" db="EMBL/GenBank/DDBJ databases">
        <title>Novel species of Flavobacterium.</title>
        <authorList>
            <person name="Liu Q."/>
            <person name="Xin Y.-H."/>
        </authorList>
    </citation>
    <scope>NUCLEOTIDE SEQUENCE [LARGE SCALE GENOMIC DNA]</scope>
    <source>
        <strain evidence="5 6">GSP39</strain>
    </source>
</reference>
<keyword evidence="6" id="KW-1185">Reference proteome</keyword>
<dbReference type="SUPFAM" id="SSF56349">
    <property type="entry name" value="DNA breaking-rejoining enzymes"/>
    <property type="match status" value="1"/>
</dbReference>
<name>A0ABY3CKI9_9FLAO</name>
<dbReference type="InterPro" id="IPR011010">
    <property type="entry name" value="DNA_brk_join_enz"/>
</dbReference>
<organism evidence="5 6">
    <name type="scientific">Flavobacterium gawalongense</name>
    <dbReference type="NCBI Taxonomy" id="2594432"/>
    <lineage>
        <taxon>Bacteria</taxon>
        <taxon>Pseudomonadati</taxon>
        <taxon>Bacteroidota</taxon>
        <taxon>Flavobacteriia</taxon>
        <taxon>Flavobacteriales</taxon>
        <taxon>Flavobacteriaceae</taxon>
        <taxon>Flavobacterium</taxon>
    </lineage>
</organism>
<keyword evidence="2" id="KW-0238">DNA-binding</keyword>
<evidence type="ECO:0000256" key="3">
    <source>
        <dbReference type="ARBA" id="ARBA00023172"/>
    </source>
</evidence>
<dbReference type="InterPro" id="IPR050090">
    <property type="entry name" value="Tyrosine_recombinase_XerCD"/>
</dbReference>
<evidence type="ECO:0000256" key="1">
    <source>
        <dbReference type="ARBA" id="ARBA00008857"/>
    </source>
</evidence>
<gene>
    <name evidence="5" type="ORF">FNW12_12480</name>
</gene>
<dbReference type="PROSITE" id="PS51898">
    <property type="entry name" value="TYR_RECOMBINASE"/>
    <property type="match status" value="1"/>
</dbReference>
<accession>A0ABY3CKI9</accession>
<evidence type="ECO:0000313" key="6">
    <source>
        <dbReference type="Proteomes" id="UP000318528"/>
    </source>
</evidence>
<feature type="domain" description="Tyr recombinase" evidence="4">
    <location>
        <begin position="71"/>
        <end position="246"/>
    </location>
</feature>
<dbReference type="Gene3D" id="1.10.443.10">
    <property type="entry name" value="Intergrase catalytic core"/>
    <property type="match status" value="1"/>
</dbReference>
<protein>
    <submittedName>
        <fullName evidence="5">Tyrosine-type recombinase/integrase</fullName>
    </submittedName>
</protein>
<dbReference type="Pfam" id="PF00589">
    <property type="entry name" value="Phage_integrase"/>
    <property type="match status" value="1"/>
</dbReference>
<evidence type="ECO:0000259" key="4">
    <source>
        <dbReference type="PROSITE" id="PS51898"/>
    </source>
</evidence>
<dbReference type="Gene3D" id="1.10.150.130">
    <property type="match status" value="1"/>
</dbReference>
<dbReference type="PANTHER" id="PTHR30349:SF41">
    <property type="entry name" value="INTEGRASE_RECOMBINASE PROTEIN MJ0367-RELATED"/>
    <property type="match status" value="1"/>
</dbReference>
<dbReference type="InterPro" id="IPR010998">
    <property type="entry name" value="Integrase_recombinase_N"/>
</dbReference>
<keyword evidence="3" id="KW-0233">DNA recombination</keyword>
<dbReference type="InterPro" id="IPR013762">
    <property type="entry name" value="Integrase-like_cat_sf"/>
</dbReference>
<comment type="similarity">
    <text evidence="1">Belongs to the 'phage' integrase family.</text>
</comment>
<evidence type="ECO:0000256" key="2">
    <source>
        <dbReference type="ARBA" id="ARBA00023125"/>
    </source>
</evidence>
<dbReference type="PANTHER" id="PTHR30349">
    <property type="entry name" value="PHAGE INTEGRASE-RELATED"/>
    <property type="match status" value="1"/>
</dbReference>
<proteinExistence type="inferred from homology"/>